<dbReference type="InterPro" id="IPR037066">
    <property type="entry name" value="Plug_dom_sf"/>
</dbReference>
<dbReference type="RefSeq" id="WP_229988889.1">
    <property type="nucleotide sequence ID" value="NZ_JAJJMO010000001.1"/>
</dbReference>
<dbReference type="EMBL" id="JAJJMO010000001">
    <property type="protein sequence ID" value="MCC9072132.1"/>
    <property type="molecule type" value="Genomic_DNA"/>
</dbReference>
<keyword evidence="13" id="KW-0675">Receptor</keyword>
<dbReference type="SUPFAM" id="SSF49464">
    <property type="entry name" value="Carboxypeptidase regulatory domain-like"/>
    <property type="match status" value="1"/>
</dbReference>
<evidence type="ECO:0000256" key="8">
    <source>
        <dbReference type="PROSITE-ProRule" id="PRU01360"/>
    </source>
</evidence>
<dbReference type="InterPro" id="IPR000531">
    <property type="entry name" value="Beta-barrel_TonB"/>
</dbReference>
<evidence type="ECO:0000256" key="2">
    <source>
        <dbReference type="ARBA" id="ARBA00022448"/>
    </source>
</evidence>
<evidence type="ECO:0000259" key="11">
    <source>
        <dbReference type="Pfam" id="PF00593"/>
    </source>
</evidence>
<evidence type="ECO:0000256" key="9">
    <source>
        <dbReference type="RuleBase" id="RU003357"/>
    </source>
</evidence>
<dbReference type="InterPro" id="IPR008969">
    <property type="entry name" value="CarboxyPept-like_regulatory"/>
</dbReference>
<evidence type="ECO:0000256" key="10">
    <source>
        <dbReference type="SAM" id="SignalP"/>
    </source>
</evidence>
<keyword evidence="6 8" id="KW-0472">Membrane</keyword>
<evidence type="ECO:0000259" key="12">
    <source>
        <dbReference type="Pfam" id="PF07715"/>
    </source>
</evidence>
<dbReference type="PANTHER" id="PTHR30069:SF40">
    <property type="entry name" value="TONB-DEPENDENT RECEPTOR NMB0964-RELATED"/>
    <property type="match status" value="1"/>
</dbReference>
<feature type="domain" description="TonB-dependent receptor-like beta-barrel" evidence="11">
    <location>
        <begin position="221"/>
        <end position="703"/>
    </location>
</feature>
<keyword evidence="2 8" id="KW-0813">Transport</keyword>
<dbReference type="Gene3D" id="2.170.130.10">
    <property type="entry name" value="TonB-dependent receptor, plug domain"/>
    <property type="match status" value="1"/>
</dbReference>
<dbReference type="InterPro" id="IPR036942">
    <property type="entry name" value="Beta-barrel_TonB_sf"/>
</dbReference>
<comment type="caution">
    <text evidence="13">The sequence shown here is derived from an EMBL/GenBank/DDBJ whole genome shotgun (WGS) entry which is preliminary data.</text>
</comment>
<dbReference type="Pfam" id="PF07715">
    <property type="entry name" value="Plug"/>
    <property type="match status" value="1"/>
</dbReference>
<dbReference type="Gene3D" id="2.40.170.20">
    <property type="entry name" value="TonB-dependent receptor, beta-barrel domain"/>
    <property type="match status" value="1"/>
</dbReference>
<evidence type="ECO:0000256" key="3">
    <source>
        <dbReference type="ARBA" id="ARBA00022452"/>
    </source>
</evidence>
<dbReference type="Proteomes" id="UP001430919">
    <property type="component" value="Unassembled WGS sequence"/>
</dbReference>
<feature type="domain" description="TonB-dependent receptor plug" evidence="12">
    <location>
        <begin position="127"/>
        <end position="219"/>
    </location>
</feature>
<name>A0ABS8MTM1_9FLAO</name>
<sequence>MKKIIIALILGFTGLINAQNTVSGTVTDLQNQPVPGVSVYVSELHKGTTTDENGKYTLNNLPKGGLRIVFTFVGYTTQNKNIEKLLKENTLDILLSQAAFEMDEVIVSTAFSKLQSQNVMKVEHETIKTLQQKGTSTLIEGLATIPGVSQISTGTSIGKPVIRGLSGNRVLVYSQGVRLENQQFGDEHGLGLNDAGVESVEVIKGPASLLYGSDALGGVLYFNPEKFADAGDFKANFSQKYFTNTQGSNSSIGLKTSTENWKFLARGSFNSHSDYKAGDSDRVTNTRYNETDFKTGIGYSNSSFSSVLRYNYNKLDLGIPEEGFGEQTTTKNTEFPRQGVFNHLLSLNNVFFFQNSKLDVDLGYITNDRSEFEDSNEASLHMKLKTFNYSAKYHLPKMGKIETIVGVQGMHQTNTNSGEEFLIPDATTNDFGVFGTANYEWKSNVLQAGLRFDNRNVTSIAHGVEGEEGYFQALDKSFDSFNASLGYKTNLADDLTLRLNVASGFRAPNLAELTSNGVHEGTNRYEIGNGALKTEQNVQTDLNLEYKNSHFEFFVNGFYNHVNNYIYTSPTGEIIDNNDVFAYIQDNAKLYGGEVGLHFHPHPLDWLHFETSFETVTGKKQNGDYLPLIPANNWNNTIRTEFNIKNWFQDGYATLNVSSTFNQDNVSGFETASKGYSLVNLGFGGKVKLGKTAFDVNINGNNLFDKKYIAHLSRLKTDGIPNIGRNVVLGVNFNL</sequence>
<dbReference type="Pfam" id="PF00593">
    <property type="entry name" value="TonB_dep_Rec_b-barrel"/>
    <property type="match status" value="1"/>
</dbReference>
<evidence type="ECO:0000256" key="1">
    <source>
        <dbReference type="ARBA" id="ARBA00004571"/>
    </source>
</evidence>
<evidence type="ECO:0000256" key="7">
    <source>
        <dbReference type="ARBA" id="ARBA00023237"/>
    </source>
</evidence>
<evidence type="ECO:0000256" key="4">
    <source>
        <dbReference type="ARBA" id="ARBA00022692"/>
    </source>
</evidence>
<keyword evidence="14" id="KW-1185">Reference proteome</keyword>
<comment type="similarity">
    <text evidence="8 9">Belongs to the TonB-dependent receptor family.</text>
</comment>
<evidence type="ECO:0000313" key="14">
    <source>
        <dbReference type="Proteomes" id="UP001430919"/>
    </source>
</evidence>
<dbReference type="SUPFAM" id="SSF56935">
    <property type="entry name" value="Porins"/>
    <property type="match status" value="1"/>
</dbReference>
<accession>A0ABS8MTM1</accession>
<keyword evidence="10" id="KW-0732">Signal</keyword>
<dbReference type="Pfam" id="PF13715">
    <property type="entry name" value="CarbopepD_reg_2"/>
    <property type="match status" value="1"/>
</dbReference>
<feature type="chain" id="PRO_5045286853" evidence="10">
    <location>
        <begin position="19"/>
        <end position="735"/>
    </location>
</feature>
<keyword evidence="3 8" id="KW-1134">Transmembrane beta strand</keyword>
<dbReference type="PANTHER" id="PTHR30069">
    <property type="entry name" value="TONB-DEPENDENT OUTER MEMBRANE RECEPTOR"/>
    <property type="match status" value="1"/>
</dbReference>
<comment type="subcellular location">
    <subcellularLocation>
        <location evidence="1 8">Cell outer membrane</location>
        <topology evidence="1 8">Multi-pass membrane protein</topology>
    </subcellularLocation>
</comment>
<dbReference type="PROSITE" id="PS52016">
    <property type="entry name" value="TONB_DEPENDENT_REC_3"/>
    <property type="match status" value="1"/>
</dbReference>
<evidence type="ECO:0000256" key="6">
    <source>
        <dbReference type="ARBA" id="ARBA00023136"/>
    </source>
</evidence>
<feature type="signal peptide" evidence="10">
    <location>
        <begin position="1"/>
        <end position="18"/>
    </location>
</feature>
<dbReference type="InterPro" id="IPR039426">
    <property type="entry name" value="TonB-dep_rcpt-like"/>
</dbReference>
<dbReference type="InterPro" id="IPR012910">
    <property type="entry name" value="Plug_dom"/>
</dbReference>
<keyword evidence="7 8" id="KW-0998">Cell outer membrane</keyword>
<evidence type="ECO:0000313" key="13">
    <source>
        <dbReference type="EMBL" id="MCC9072132.1"/>
    </source>
</evidence>
<evidence type="ECO:0000256" key="5">
    <source>
        <dbReference type="ARBA" id="ARBA00023077"/>
    </source>
</evidence>
<dbReference type="Gene3D" id="2.60.40.1120">
    <property type="entry name" value="Carboxypeptidase-like, regulatory domain"/>
    <property type="match status" value="1"/>
</dbReference>
<organism evidence="13 14">
    <name type="scientific">Flavobacterium pisciphilum</name>
    <dbReference type="NCBI Taxonomy" id="2893755"/>
    <lineage>
        <taxon>Bacteria</taxon>
        <taxon>Pseudomonadati</taxon>
        <taxon>Bacteroidota</taxon>
        <taxon>Flavobacteriia</taxon>
        <taxon>Flavobacteriales</taxon>
        <taxon>Flavobacteriaceae</taxon>
        <taxon>Flavobacterium</taxon>
    </lineage>
</organism>
<keyword evidence="5 9" id="KW-0798">TonB box</keyword>
<keyword evidence="4 8" id="KW-0812">Transmembrane</keyword>
<reference evidence="13" key="1">
    <citation type="submission" date="2021-11" db="EMBL/GenBank/DDBJ databases">
        <title>Description of novel Flavobacterium species.</title>
        <authorList>
            <person name="Saticioglu I.B."/>
            <person name="Ay H."/>
            <person name="Altun S."/>
            <person name="Duman M."/>
        </authorList>
    </citation>
    <scope>NUCLEOTIDE SEQUENCE</scope>
    <source>
        <strain evidence="13">F-65</strain>
    </source>
</reference>
<protein>
    <submittedName>
        <fullName evidence="13">TonB-dependent receptor</fullName>
    </submittedName>
</protein>
<gene>
    <name evidence="13" type="ORF">LNQ49_11125</name>
</gene>
<proteinExistence type="inferred from homology"/>